<dbReference type="InterPro" id="IPR039425">
    <property type="entry name" value="RNA_pol_sigma-70-like"/>
</dbReference>
<dbReference type="Pfam" id="PF08281">
    <property type="entry name" value="Sigma70_r4_2"/>
    <property type="match status" value="1"/>
</dbReference>
<evidence type="ECO:0000259" key="7">
    <source>
        <dbReference type="Pfam" id="PF04542"/>
    </source>
</evidence>
<keyword evidence="3 6" id="KW-0731">Sigma factor</keyword>
<dbReference type="NCBIfam" id="TIGR02937">
    <property type="entry name" value="sigma70-ECF"/>
    <property type="match status" value="1"/>
</dbReference>
<evidence type="ECO:0000256" key="1">
    <source>
        <dbReference type="ARBA" id="ARBA00010641"/>
    </source>
</evidence>
<keyword evidence="2 6" id="KW-0805">Transcription regulation</keyword>
<evidence type="ECO:0000259" key="8">
    <source>
        <dbReference type="Pfam" id="PF08281"/>
    </source>
</evidence>
<dbReference type="PANTHER" id="PTHR43133">
    <property type="entry name" value="RNA POLYMERASE ECF-TYPE SIGMA FACTO"/>
    <property type="match status" value="1"/>
</dbReference>
<dbReference type="PANTHER" id="PTHR43133:SF60">
    <property type="entry name" value="RNA POLYMERASE SIGMA FACTOR SIGV"/>
    <property type="match status" value="1"/>
</dbReference>
<dbReference type="SUPFAM" id="SSF88659">
    <property type="entry name" value="Sigma3 and sigma4 domains of RNA polymerase sigma factors"/>
    <property type="match status" value="1"/>
</dbReference>
<dbReference type="SUPFAM" id="SSF88946">
    <property type="entry name" value="Sigma2 domain of RNA polymerase sigma factors"/>
    <property type="match status" value="1"/>
</dbReference>
<dbReference type="AlphaFoldDB" id="A0A0L6JW55"/>
<dbReference type="EMBL" id="LGTC01000001">
    <property type="protein sequence ID" value="KNY29662.1"/>
    <property type="molecule type" value="Genomic_DNA"/>
</dbReference>
<protein>
    <recommendedName>
        <fullName evidence="6">RNA polymerase sigma factor</fullName>
    </recommendedName>
</protein>
<accession>A0A0L6JW55</accession>
<sequence length="190" mass="22221">MSEIDLIKCWQNGDMDSFRALYECYSSPAIRTAFLITGRRDIAEDVVQDAFIQSYNNIKKLRDPEKFRSWFYRILVRLSWQYSSKEKGKVPFEEVSFTMESESINTAEILEQYEMKRVLHEAVSKLSTPLKTVVVLYYFNELTVKEIAGVLNCFEGTVKSRLHNARKFLEKELRNDDIAKGLYFQQAKGV</sequence>
<dbReference type="GO" id="GO:0003677">
    <property type="term" value="F:DNA binding"/>
    <property type="evidence" value="ECO:0007669"/>
    <property type="project" value="UniProtKB-KW"/>
</dbReference>
<dbReference type="InterPro" id="IPR036388">
    <property type="entry name" value="WH-like_DNA-bd_sf"/>
</dbReference>
<name>A0A0L6JW55_9FIRM</name>
<comment type="similarity">
    <text evidence="1 6">Belongs to the sigma-70 factor family. ECF subfamily.</text>
</comment>
<dbReference type="InterPro" id="IPR013325">
    <property type="entry name" value="RNA_pol_sigma_r2"/>
</dbReference>
<dbReference type="STRING" id="398512.Bccel_4936"/>
<dbReference type="OrthoDB" id="9782703at2"/>
<dbReference type="PROSITE" id="PS01063">
    <property type="entry name" value="SIGMA70_ECF"/>
    <property type="match status" value="1"/>
</dbReference>
<dbReference type="Gene3D" id="1.10.10.10">
    <property type="entry name" value="Winged helix-like DNA-binding domain superfamily/Winged helix DNA-binding domain"/>
    <property type="match status" value="1"/>
</dbReference>
<evidence type="ECO:0000256" key="3">
    <source>
        <dbReference type="ARBA" id="ARBA00023082"/>
    </source>
</evidence>
<dbReference type="CDD" id="cd06171">
    <property type="entry name" value="Sigma70_r4"/>
    <property type="match status" value="1"/>
</dbReference>
<evidence type="ECO:0000256" key="2">
    <source>
        <dbReference type="ARBA" id="ARBA00023015"/>
    </source>
</evidence>
<reference evidence="10" key="1">
    <citation type="submission" date="2015-07" db="EMBL/GenBank/DDBJ databases">
        <title>Near-Complete Genome Sequence of the Cellulolytic Bacterium Bacteroides (Pseudobacteroides) cellulosolvens ATCC 35603.</title>
        <authorList>
            <person name="Dassa B."/>
            <person name="Utturkar S.M."/>
            <person name="Klingeman D.M."/>
            <person name="Hurt R.A."/>
            <person name="Keller M."/>
            <person name="Xu J."/>
            <person name="Reddy Y.H.K."/>
            <person name="Borovok I."/>
            <person name="Grinberg I.R."/>
            <person name="Lamed R."/>
            <person name="Zhivin O."/>
            <person name="Bayer E.A."/>
            <person name="Brown S.D."/>
        </authorList>
    </citation>
    <scope>NUCLEOTIDE SEQUENCE [LARGE SCALE GENOMIC DNA]</scope>
    <source>
        <strain evidence="10">DSM 2933</strain>
    </source>
</reference>
<evidence type="ECO:0000256" key="6">
    <source>
        <dbReference type="RuleBase" id="RU000716"/>
    </source>
</evidence>
<dbReference type="Proteomes" id="UP000036923">
    <property type="component" value="Unassembled WGS sequence"/>
</dbReference>
<feature type="domain" description="RNA polymerase sigma factor 70 region 4 type 2" evidence="8">
    <location>
        <begin position="118"/>
        <end position="169"/>
    </location>
</feature>
<evidence type="ECO:0000256" key="4">
    <source>
        <dbReference type="ARBA" id="ARBA00023125"/>
    </source>
</evidence>
<dbReference type="Pfam" id="PF04542">
    <property type="entry name" value="Sigma70_r2"/>
    <property type="match status" value="1"/>
</dbReference>
<dbReference type="PATRIC" id="fig|398512.5.peg.5175"/>
<evidence type="ECO:0000256" key="5">
    <source>
        <dbReference type="ARBA" id="ARBA00023163"/>
    </source>
</evidence>
<dbReference type="GO" id="GO:0016987">
    <property type="term" value="F:sigma factor activity"/>
    <property type="evidence" value="ECO:0007669"/>
    <property type="project" value="UniProtKB-KW"/>
</dbReference>
<evidence type="ECO:0000313" key="9">
    <source>
        <dbReference type="EMBL" id="KNY29662.1"/>
    </source>
</evidence>
<evidence type="ECO:0000313" key="10">
    <source>
        <dbReference type="Proteomes" id="UP000036923"/>
    </source>
</evidence>
<dbReference type="InterPro" id="IPR013249">
    <property type="entry name" value="RNA_pol_sigma70_r4_t2"/>
</dbReference>
<organism evidence="9 10">
    <name type="scientific">Pseudobacteroides cellulosolvens ATCC 35603 = DSM 2933</name>
    <dbReference type="NCBI Taxonomy" id="398512"/>
    <lineage>
        <taxon>Bacteria</taxon>
        <taxon>Bacillati</taxon>
        <taxon>Bacillota</taxon>
        <taxon>Clostridia</taxon>
        <taxon>Eubacteriales</taxon>
        <taxon>Oscillospiraceae</taxon>
        <taxon>Pseudobacteroides</taxon>
    </lineage>
</organism>
<keyword evidence="10" id="KW-1185">Reference proteome</keyword>
<dbReference type="RefSeq" id="WP_036935122.1">
    <property type="nucleotide sequence ID" value="NZ_JQKC01000001.1"/>
</dbReference>
<dbReference type="InterPro" id="IPR014284">
    <property type="entry name" value="RNA_pol_sigma-70_dom"/>
</dbReference>
<comment type="caution">
    <text evidence="9">The sequence shown here is derived from an EMBL/GenBank/DDBJ whole genome shotgun (WGS) entry which is preliminary data.</text>
</comment>
<dbReference type="InterPro" id="IPR013324">
    <property type="entry name" value="RNA_pol_sigma_r3/r4-like"/>
</dbReference>
<gene>
    <name evidence="9" type="ORF">Bccel_4936</name>
</gene>
<dbReference type="InterPro" id="IPR000838">
    <property type="entry name" value="RNA_pol_sigma70_ECF_CS"/>
</dbReference>
<keyword evidence="5 6" id="KW-0804">Transcription</keyword>
<dbReference type="InterPro" id="IPR007627">
    <property type="entry name" value="RNA_pol_sigma70_r2"/>
</dbReference>
<keyword evidence="4 6" id="KW-0238">DNA-binding</keyword>
<dbReference type="GO" id="GO:0006352">
    <property type="term" value="P:DNA-templated transcription initiation"/>
    <property type="evidence" value="ECO:0007669"/>
    <property type="project" value="InterPro"/>
</dbReference>
<dbReference type="GO" id="GO:0006950">
    <property type="term" value="P:response to stress"/>
    <property type="evidence" value="ECO:0007669"/>
    <property type="project" value="UniProtKB-ARBA"/>
</dbReference>
<dbReference type="eggNOG" id="COG1595">
    <property type="taxonomic scope" value="Bacteria"/>
</dbReference>
<proteinExistence type="inferred from homology"/>
<dbReference type="Gene3D" id="1.10.1740.10">
    <property type="match status" value="1"/>
</dbReference>
<feature type="domain" description="RNA polymerase sigma-70 region 2" evidence="7">
    <location>
        <begin position="21"/>
        <end position="81"/>
    </location>
</feature>